<dbReference type="Pfam" id="PF18082">
    <property type="entry name" value="NAT_N"/>
    <property type="match status" value="1"/>
</dbReference>
<dbReference type="Gene3D" id="3.40.630.120">
    <property type="match status" value="1"/>
</dbReference>
<feature type="domain" description="GNAT-like C-terminal" evidence="3">
    <location>
        <begin position="217"/>
        <end position="360"/>
    </location>
</feature>
<evidence type="ECO:0000313" key="5">
    <source>
        <dbReference type="Proteomes" id="UP000657574"/>
    </source>
</evidence>
<proteinExistence type="predicted"/>
<protein>
    <recommendedName>
        <fullName evidence="6">Acyltransferase</fullName>
    </recommendedName>
</protein>
<dbReference type="InterPro" id="IPR041644">
    <property type="entry name" value="GNAT_C"/>
</dbReference>
<reference evidence="4" key="2">
    <citation type="submission" date="2020-09" db="EMBL/GenBank/DDBJ databases">
        <authorList>
            <person name="Sun Q."/>
            <person name="Ohkuma M."/>
        </authorList>
    </citation>
    <scope>NUCLEOTIDE SEQUENCE</scope>
    <source>
        <strain evidence="4">JCM 3086</strain>
    </source>
</reference>
<evidence type="ECO:0000259" key="2">
    <source>
        <dbReference type="Pfam" id="PF18082"/>
    </source>
</evidence>
<dbReference type="EMBL" id="BMQA01000012">
    <property type="protein sequence ID" value="GGJ26048.1"/>
    <property type="molecule type" value="Genomic_DNA"/>
</dbReference>
<dbReference type="InterPro" id="IPR041273">
    <property type="entry name" value="NAT_N"/>
</dbReference>
<feature type="region of interest" description="Disordered" evidence="1">
    <location>
        <begin position="374"/>
        <end position="398"/>
    </location>
</feature>
<evidence type="ECO:0008006" key="6">
    <source>
        <dbReference type="Google" id="ProtNLM"/>
    </source>
</evidence>
<gene>
    <name evidence="4" type="ORF">GCM10010121_041460</name>
</gene>
<evidence type="ECO:0000313" key="4">
    <source>
        <dbReference type="EMBL" id="GGJ26048.1"/>
    </source>
</evidence>
<reference evidence="4" key="1">
    <citation type="journal article" date="2014" name="Int. J. Syst. Evol. Microbiol.">
        <title>Complete genome sequence of Corynebacterium casei LMG S-19264T (=DSM 44701T), isolated from a smear-ripened cheese.</title>
        <authorList>
            <consortium name="US DOE Joint Genome Institute (JGI-PGF)"/>
            <person name="Walter F."/>
            <person name="Albersmeier A."/>
            <person name="Kalinowski J."/>
            <person name="Ruckert C."/>
        </authorList>
    </citation>
    <scope>NUCLEOTIDE SEQUENCE</scope>
    <source>
        <strain evidence="4">JCM 3086</strain>
    </source>
</reference>
<evidence type="ECO:0000259" key="3">
    <source>
        <dbReference type="Pfam" id="PF18164"/>
    </source>
</evidence>
<name>A0A917KR47_9ACTN</name>
<sequence length="398" mass="43913">MVATTQSTPQAAAQPGRPTSANAAIPKIAQPSPHTLSHNRARSALRAVDGSLPVRIGITTPDSTYSSTKPFTKGDRAVLPDADDLPELLLDLSVPHDDINELVALRRTVTGDPGTVRLLAECVDELVRDMGEPGGPSSLAERAAEAPVGLGGYFTAYVFLAALPHARAYHRARGIPADVSRRTLADLGRNMAVHRRRHGRGGVQAPRWLVHHFRGELYQLGRLQFERARRRERTACLYLHIPDFHGPLTPGACDRSLTLARRFFARHFPEERYETVECHSWLLDPQLRRYLPPHANIVRFQERFRVGHEDTEPADSEPVQFVFGHPELAVADLPRRTSVERAVGDHLRAGGHWYVGHGWFPLGVESAHGPDCAEASDCAPVRSRSAEGSRSPGNYSNE</sequence>
<feature type="compositionally biased region" description="Low complexity" evidence="1">
    <location>
        <begin position="1"/>
        <end position="15"/>
    </location>
</feature>
<organism evidence="4 5">
    <name type="scientific">Streptomyces brasiliensis</name>
    <dbReference type="NCBI Taxonomy" id="1954"/>
    <lineage>
        <taxon>Bacteria</taxon>
        <taxon>Bacillati</taxon>
        <taxon>Actinomycetota</taxon>
        <taxon>Actinomycetes</taxon>
        <taxon>Kitasatosporales</taxon>
        <taxon>Streptomycetaceae</taxon>
        <taxon>Streptomyces</taxon>
    </lineage>
</organism>
<feature type="region of interest" description="Disordered" evidence="1">
    <location>
        <begin position="1"/>
        <end position="23"/>
    </location>
</feature>
<feature type="compositionally biased region" description="Polar residues" evidence="1">
    <location>
        <begin position="386"/>
        <end position="398"/>
    </location>
</feature>
<dbReference type="Proteomes" id="UP000657574">
    <property type="component" value="Unassembled WGS sequence"/>
</dbReference>
<keyword evidence="5" id="KW-1185">Reference proteome</keyword>
<evidence type="ECO:0000256" key="1">
    <source>
        <dbReference type="SAM" id="MobiDB-lite"/>
    </source>
</evidence>
<feature type="domain" description="N-acyltransferase N-terminal" evidence="2">
    <location>
        <begin position="83"/>
        <end position="215"/>
    </location>
</feature>
<accession>A0A917KR47</accession>
<dbReference type="AlphaFoldDB" id="A0A917KR47"/>
<dbReference type="Pfam" id="PF18164">
    <property type="entry name" value="GNAT_C"/>
    <property type="match status" value="1"/>
</dbReference>
<comment type="caution">
    <text evidence="4">The sequence shown here is derived from an EMBL/GenBank/DDBJ whole genome shotgun (WGS) entry which is preliminary data.</text>
</comment>